<reference evidence="10" key="1">
    <citation type="submission" date="2022-10" db="EMBL/GenBank/DDBJ databases">
        <title>Novel sulphate-reducing endosymbionts in the free-living metamonad Anaeramoeba.</title>
        <authorList>
            <person name="Jerlstrom-Hultqvist J."/>
            <person name="Cepicka I."/>
            <person name="Gallot-Lavallee L."/>
            <person name="Salas-Leiva D."/>
            <person name="Curtis B.A."/>
            <person name="Zahonova K."/>
            <person name="Pipaliya S."/>
            <person name="Dacks J."/>
            <person name="Roger A.J."/>
        </authorList>
    </citation>
    <scope>NUCLEOTIDE SEQUENCE</scope>
    <source>
        <strain evidence="10">BMAN</strain>
    </source>
</reference>
<comment type="subcellular location">
    <subcellularLocation>
        <location evidence="1">Endomembrane system</location>
    </subcellularLocation>
    <subcellularLocation>
        <location evidence="2">Golgi apparatus</location>
    </subcellularLocation>
</comment>
<keyword evidence="3 7" id="KW-0813">Transport</keyword>
<proteinExistence type="inferred from homology"/>
<evidence type="ECO:0000256" key="7">
    <source>
        <dbReference type="PIRNR" id="PIRNR037094"/>
    </source>
</evidence>
<feature type="domain" description="Clathrin/coatomer adaptor adaptin-like N-terminal" evidence="9">
    <location>
        <begin position="23"/>
        <end position="565"/>
    </location>
</feature>
<dbReference type="InterPro" id="IPR050840">
    <property type="entry name" value="Adaptor_Complx_Large_Subunit"/>
</dbReference>
<evidence type="ECO:0000256" key="3">
    <source>
        <dbReference type="ARBA" id="ARBA00022448"/>
    </source>
</evidence>
<dbReference type="InterPro" id="IPR016024">
    <property type="entry name" value="ARM-type_fold"/>
</dbReference>
<dbReference type="PANTHER" id="PTHR22780">
    <property type="entry name" value="ADAPTIN, ALPHA/GAMMA/EPSILON"/>
    <property type="match status" value="1"/>
</dbReference>
<dbReference type="OrthoDB" id="28053at2759"/>
<feature type="region of interest" description="Disordered" evidence="8">
    <location>
        <begin position="586"/>
        <end position="653"/>
    </location>
</feature>
<evidence type="ECO:0000313" key="10">
    <source>
        <dbReference type="EMBL" id="KAJ5074798.1"/>
    </source>
</evidence>
<sequence>MSLTLKDLIRGVRACKTAAQIRELIATESAKIRTFFRNEDTKYRPRNVIKALYMHMIGFPSSFAQLECLKLIATESFICKKIGYLGLSMLLEEESDILVLATNVMRNDLISGNSLFISLALTALGNLATEDMARDLAPEVEKLIHHKDAFIRKKSILTAGRIIRKVPDTLDRFIGCVRNLLTDKSHAVVLATLSLMKSMIEVDPETIEKFKKFTKGLCKILQTLSETAHSPEYNVAGIVDPYLQISILQLLQIFGKDDKEKTQLMTDILAKIANSVQSSNVGNAVLYETVMTILLIESEKRSQLMAISILSKFLSKNSNNLRYVALNTLSRVVDKVPNAIQRQRKTIVNCLHDSDISIRRRALDLVFSLVNQKNAKTLIKELMNYMLESNQELRNDLTSKICLAIEKLNGDKQWQLETLIEVLEVAGQYVSEEIAAKTINLIIEYSELQSFVVHKFFSLLNVERDRPQKLIQVAVWCIGEFGDLLTEEIEHFEAIPSEQVVDLLEFLLVNTNVEYIKYYLITSLIKLTTRFPDQAPKIQDIFSRYRTNVDIEIQQRSCEFYEFFKYGDFSISVLDKIPPISALLDESNETETDSQTDSQTESQSEVIKEDQKSSKLQQKKLVQEPKKSKKQQQKSKQQNQNQNQKSKNSRKRK</sequence>
<evidence type="ECO:0000256" key="4">
    <source>
        <dbReference type="ARBA" id="ARBA00022927"/>
    </source>
</evidence>
<evidence type="ECO:0000256" key="1">
    <source>
        <dbReference type="ARBA" id="ARBA00004308"/>
    </source>
</evidence>
<dbReference type="PIRSF" id="PIRSF037094">
    <property type="entry name" value="AP1_complex_gamma"/>
    <property type="match status" value="1"/>
</dbReference>
<keyword evidence="6 7" id="KW-0472">Membrane</keyword>
<keyword evidence="11" id="KW-1185">Reference proteome</keyword>
<dbReference type="GO" id="GO:0006886">
    <property type="term" value="P:intracellular protein transport"/>
    <property type="evidence" value="ECO:0007669"/>
    <property type="project" value="UniProtKB-UniRule"/>
</dbReference>
<comment type="caution">
    <text evidence="10">The sequence shown here is derived from an EMBL/GenBank/DDBJ whole genome shotgun (WGS) entry which is preliminary data.</text>
</comment>
<evidence type="ECO:0000256" key="8">
    <source>
        <dbReference type="SAM" id="MobiDB-lite"/>
    </source>
</evidence>
<dbReference type="Gene3D" id="1.25.10.10">
    <property type="entry name" value="Leucine-rich Repeat Variant"/>
    <property type="match status" value="1"/>
</dbReference>
<name>A0A9Q0LNS5_ANAIG</name>
<feature type="compositionally biased region" description="Low complexity" evidence="8">
    <location>
        <begin position="634"/>
        <end position="646"/>
    </location>
</feature>
<evidence type="ECO:0000256" key="6">
    <source>
        <dbReference type="ARBA" id="ARBA00023136"/>
    </source>
</evidence>
<comment type="similarity">
    <text evidence="7">Belongs to the adaptor complexes large subunit family.</text>
</comment>
<dbReference type="Proteomes" id="UP001149090">
    <property type="component" value="Unassembled WGS sequence"/>
</dbReference>
<protein>
    <recommendedName>
        <fullName evidence="7">AP-1 complex subunit gamma</fullName>
    </recommendedName>
</protein>
<gene>
    <name evidence="10" type="ORF">M0811_07841</name>
</gene>
<dbReference type="InterPro" id="IPR011989">
    <property type="entry name" value="ARM-like"/>
</dbReference>
<dbReference type="SUPFAM" id="SSF48371">
    <property type="entry name" value="ARM repeat"/>
    <property type="match status" value="1"/>
</dbReference>
<dbReference type="InterPro" id="IPR002553">
    <property type="entry name" value="Clathrin/coatomer_adapt-like_N"/>
</dbReference>
<evidence type="ECO:0000256" key="2">
    <source>
        <dbReference type="ARBA" id="ARBA00004555"/>
    </source>
</evidence>
<evidence type="ECO:0000259" key="9">
    <source>
        <dbReference type="Pfam" id="PF01602"/>
    </source>
</evidence>
<organism evidence="10 11">
    <name type="scientific">Anaeramoeba ignava</name>
    <name type="common">Anaerobic marine amoeba</name>
    <dbReference type="NCBI Taxonomy" id="1746090"/>
    <lineage>
        <taxon>Eukaryota</taxon>
        <taxon>Metamonada</taxon>
        <taxon>Anaeramoebidae</taxon>
        <taxon>Anaeramoeba</taxon>
    </lineage>
</organism>
<dbReference type="InterPro" id="IPR017107">
    <property type="entry name" value="AP1_complex_gsu"/>
</dbReference>
<dbReference type="Pfam" id="PF01602">
    <property type="entry name" value="Adaptin_N"/>
    <property type="match status" value="1"/>
</dbReference>
<dbReference type="GO" id="GO:0030121">
    <property type="term" value="C:AP-1 adaptor complex"/>
    <property type="evidence" value="ECO:0007669"/>
    <property type="project" value="InterPro"/>
</dbReference>
<keyword evidence="5 7" id="KW-0333">Golgi apparatus</keyword>
<dbReference type="EMBL" id="JAPDFW010000068">
    <property type="protein sequence ID" value="KAJ5074798.1"/>
    <property type="molecule type" value="Genomic_DNA"/>
</dbReference>
<dbReference type="GO" id="GO:0016192">
    <property type="term" value="P:vesicle-mediated transport"/>
    <property type="evidence" value="ECO:0007669"/>
    <property type="project" value="InterPro"/>
</dbReference>
<dbReference type="OMA" id="AICAMRI"/>
<accession>A0A9Q0LNS5</accession>
<feature type="compositionally biased region" description="Low complexity" evidence="8">
    <location>
        <begin position="595"/>
        <end position="605"/>
    </location>
</feature>
<keyword evidence="7" id="KW-0968">Cytoplasmic vesicle</keyword>
<evidence type="ECO:0000256" key="5">
    <source>
        <dbReference type="ARBA" id="ARBA00023034"/>
    </source>
</evidence>
<dbReference type="AlphaFoldDB" id="A0A9Q0LNS5"/>
<evidence type="ECO:0000313" key="11">
    <source>
        <dbReference type="Proteomes" id="UP001149090"/>
    </source>
</evidence>
<keyword evidence="4 7" id="KW-0653">Protein transport</keyword>